<organism evidence="2 3">
    <name type="scientific">Acanthosepion pharaonis</name>
    <name type="common">Pharaoh cuttlefish</name>
    <name type="synonym">Sepia pharaonis</name>
    <dbReference type="NCBI Taxonomy" id="158019"/>
    <lineage>
        <taxon>Eukaryota</taxon>
        <taxon>Metazoa</taxon>
        <taxon>Spiralia</taxon>
        <taxon>Lophotrochozoa</taxon>
        <taxon>Mollusca</taxon>
        <taxon>Cephalopoda</taxon>
        <taxon>Coleoidea</taxon>
        <taxon>Decapodiformes</taxon>
        <taxon>Sepiida</taxon>
        <taxon>Sepiina</taxon>
        <taxon>Sepiidae</taxon>
        <taxon>Acanthosepion</taxon>
    </lineage>
</organism>
<evidence type="ECO:0000256" key="1">
    <source>
        <dbReference type="SAM" id="Phobius"/>
    </source>
</evidence>
<gene>
    <name evidence="2" type="ORF">SPHA_26402</name>
</gene>
<protein>
    <submittedName>
        <fullName evidence="2">Protein DD3-3</fullName>
    </submittedName>
</protein>
<sequence length="529" mass="62268">MLTKADIYLHNPKGSNNRLAEESVARANNQRLFNSQNNNNGGYNTGSVYYYTGSKLQVEWTSQHSCQHPNNNCEFILQYMCHDLIRDGKSVKTIPLVNSDKNFQFGMHENWRHYKNCLMRERNRGLFIADQKLKKNQATHTRQNPGGTRYGYECAEERDYYPYWHPSPWKDIAVLTNNASRCLYYQQESQNNKSKWACTLNENDFAALSKNLKVVLPNNKEECEKFCFPEKSTNCKKAIWKEFPAHGLPPPECRENEYSEDNYLGNGPSGNAIRYNWTLPEIPGDNCVFRIRYNISTNDFSWDTDHKFNAPNPGTATKIDLSQEYFLNNTAKIRVSFSHPFSLSLPNAHFNSPLSLSLSLFHSFLFLPLIFQFQFFFLIYFFLSFLSFTLFFISFLSLSLTFFFVLLFLFSFLPFLFFLCPSLSSLYFFFFFLFFLFFSFSVPHFLLCTSFSFFFSSFSFLSLSLTFFFVLLFLFSFLPFLFFLCPSLFSLYFFFFSFLFLSFISFLFIPFFFLCLLLFVSFPFFLSPI</sequence>
<feature type="transmembrane region" description="Helical" evidence="1">
    <location>
        <begin position="402"/>
        <end position="419"/>
    </location>
</feature>
<dbReference type="InterPro" id="IPR053320">
    <property type="entry name" value="Protein_DD3-3_O-glyco"/>
</dbReference>
<dbReference type="AlphaFoldDB" id="A0A812C134"/>
<feature type="transmembrane region" description="Helical" evidence="1">
    <location>
        <begin position="481"/>
        <end position="501"/>
    </location>
</feature>
<name>A0A812C134_ACAPH</name>
<feature type="transmembrane region" description="Helical" evidence="1">
    <location>
        <begin position="426"/>
        <end position="447"/>
    </location>
</feature>
<feature type="transmembrane region" description="Helical" evidence="1">
    <location>
        <begin position="453"/>
        <end position="474"/>
    </location>
</feature>
<accession>A0A812C134</accession>
<dbReference type="OrthoDB" id="167398at2759"/>
<dbReference type="Proteomes" id="UP000597762">
    <property type="component" value="Unassembled WGS sequence"/>
</dbReference>
<feature type="transmembrane region" description="Helical" evidence="1">
    <location>
        <begin position="507"/>
        <end position="526"/>
    </location>
</feature>
<keyword evidence="3" id="KW-1185">Reference proteome</keyword>
<comment type="caution">
    <text evidence="2">The sequence shown here is derived from an EMBL/GenBank/DDBJ whole genome shotgun (WGS) entry which is preliminary data.</text>
</comment>
<keyword evidence="1" id="KW-0472">Membrane</keyword>
<proteinExistence type="predicted"/>
<reference evidence="2" key="1">
    <citation type="submission" date="2021-01" db="EMBL/GenBank/DDBJ databases">
        <authorList>
            <person name="Li R."/>
            <person name="Bekaert M."/>
        </authorList>
    </citation>
    <scope>NUCLEOTIDE SEQUENCE</scope>
    <source>
        <strain evidence="2">Farmed</strain>
    </source>
</reference>
<feature type="transmembrane region" description="Helical" evidence="1">
    <location>
        <begin position="377"/>
        <end position="396"/>
    </location>
</feature>
<evidence type="ECO:0000313" key="2">
    <source>
        <dbReference type="EMBL" id="CAE1249025.1"/>
    </source>
</evidence>
<keyword evidence="1" id="KW-0812">Transmembrane</keyword>
<dbReference type="PANTHER" id="PTHR35170">
    <property type="entry name" value="PROTEIN DD3-3"/>
    <property type="match status" value="1"/>
</dbReference>
<dbReference type="PANTHER" id="PTHR35170:SF1">
    <property type="entry name" value="PROTEIN DD3-3"/>
    <property type="match status" value="1"/>
</dbReference>
<keyword evidence="1" id="KW-1133">Transmembrane helix</keyword>
<evidence type="ECO:0000313" key="3">
    <source>
        <dbReference type="Proteomes" id="UP000597762"/>
    </source>
</evidence>
<dbReference type="EMBL" id="CAHIKZ030001008">
    <property type="protein sequence ID" value="CAE1249025.1"/>
    <property type="molecule type" value="Genomic_DNA"/>
</dbReference>